<dbReference type="Gene3D" id="3.40.630.30">
    <property type="match status" value="1"/>
</dbReference>
<sequence>MVVKIFYIKEMERDDLNFLKDMLYESLHIPQNKPSKEELLSLPNIKKYYVDWGRKGDKALIAYNLEGEKVGAAWYRLFDSENKGYGYVDSNTPELGLAVKKVLRGRGLGFLLMRKIIEHAKNDGFKSISLSVDEENSNAIHVYKKLGFKGYDFDGSSHTMILII</sequence>
<accession>A0A368Y7W7</accession>
<dbReference type="SUPFAM" id="SSF55729">
    <property type="entry name" value="Acyl-CoA N-acyltransferases (Nat)"/>
    <property type="match status" value="1"/>
</dbReference>
<dbReference type="CDD" id="cd04301">
    <property type="entry name" value="NAT_SF"/>
    <property type="match status" value="1"/>
</dbReference>
<dbReference type="GO" id="GO:0016747">
    <property type="term" value="F:acyltransferase activity, transferring groups other than amino-acyl groups"/>
    <property type="evidence" value="ECO:0007669"/>
    <property type="project" value="InterPro"/>
</dbReference>
<keyword evidence="5" id="KW-1185">Reference proteome</keyword>
<dbReference type="Proteomes" id="UP000252585">
    <property type="component" value="Unassembled WGS sequence"/>
</dbReference>
<dbReference type="EMBL" id="QPJJ01000003">
    <property type="protein sequence ID" value="RCW74917.1"/>
    <property type="molecule type" value="Genomic_DNA"/>
</dbReference>
<dbReference type="InterPro" id="IPR000182">
    <property type="entry name" value="GNAT_dom"/>
</dbReference>
<dbReference type="RefSeq" id="WP_245937391.1">
    <property type="nucleotide sequence ID" value="NZ_QPJJ01000003.1"/>
</dbReference>
<feature type="domain" description="N-acetyltransferase" evidence="3">
    <location>
        <begin position="6"/>
        <end position="164"/>
    </location>
</feature>
<protein>
    <submittedName>
        <fullName evidence="4">Acetyltransferase (GNAT) family protein</fullName>
    </submittedName>
</protein>
<dbReference type="PANTHER" id="PTHR43420">
    <property type="entry name" value="ACETYLTRANSFERASE"/>
    <property type="match status" value="1"/>
</dbReference>
<gene>
    <name evidence="4" type="ORF">DFR57_103214</name>
</gene>
<evidence type="ECO:0000256" key="1">
    <source>
        <dbReference type="ARBA" id="ARBA00022679"/>
    </source>
</evidence>
<evidence type="ECO:0000313" key="5">
    <source>
        <dbReference type="Proteomes" id="UP000252585"/>
    </source>
</evidence>
<keyword evidence="2" id="KW-0012">Acyltransferase</keyword>
<evidence type="ECO:0000313" key="4">
    <source>
        <dbReference type="EMBL" id="RCW74917.1"/>
    </source>
</evidence>
<dbReference type="Pfam" id="PF00583">
    <property type="entry name" value="Acetyltransf_1"/>
    <property type="match status" value="1"/>
</dbReference>
<dbReference type="InterPro" id="IPR016181">
    <property type="entry name" value="Acyl_CoA_acyltransferase"/>
</dbReference>
<dbReference type="AlphaFoldDB" id="A0A368Y7W7"/>
<name>A0A368Y7W7_9BACI</name>
<dbReference type="PROSITE" id="PS51186">
    <property type="entry name" value="GNAT"/>
    <property type="match status" value="1"/>
</dbReference>
<comment type="caution">
    <text evidence="4">The sequence shown here is derived from an EMBL/GenBank/DDBJ whole genome shotgun (WGS) entry which is preliminary data.</text>
</comment>
<reference evidence="4 5" key="1">
    <citation type="submission" date="2018-07" db="EMBL/GenBank/DDBJ databases">
        <title>Genomic Encyclopedia of Type Strains, Phase IV (KMG-IV): sequencing the most valuable type-strain genomes for metagenomic binning, comparative biology and taxonomic classification.</title>
        <authorList>
            <person name="Goeker M."/>
        </authorList>
    </citation>
    <scope>NUCLEOTIDE SEQUENCE [LARGE SCALE GENOMIC DNA]</scope>
    <source>
        <strain evidence="4 5">DSM 27696</strain>
    </source>
</reference>
<evidence type="ECO:0000259" key="3">
    <source>
        <dbReference type="PROSITE" id="PS51186"/>
    </source>
</evidence>
<dbReference type="InterPro" id="IPR050680">
    <property type="entry name" value="YpeA/RimI_acetyltransf"/>
</dbReference>
<proteinExistence type="predicted"/>
<organism evidence="4 5">
    <name type="scientific">Saliterribacillus persicus</name>
    <dbReference type="NCBI Taxonomy" id="930114"/>
    <lineage>
        <taxon>Bacteria</taxon>
        <taxon>Bacillati</taxon>
        <taxon>Bacillota</taxon>
        <taxon>Bacilli</taxon>
        <taxon>Bacillales</taxon>
        <taxon>Bacillaceae</taxon>
        <taxon>Saliterribacillus</taxon>
    </lineage>
</organism>
<evidence type="ECO:0000256" key="2">
    <source>
        <dbReference type="ARBA" id="ARBA00023315"/>
    </source>
</evidence>
<keyword evidence="1 4" id="KW-0808">Transferase</keyword>